<proteinExistence type="predicted"/>
<accession>A0ABD5RQ17</accession>
<feature type="compositionally biased region" description="Low complexity" evidence="1">
    <location>
        <begin position="38"/>
        <end position="60"/>
    </location>
</feature>
<evidence type="ECO:0000313" key="4">
    <source>
        <dbReference type="Proteomes" id="UP001596099"/>
    </source>
</evidence>
<feature type="compositionally biased region" description="Low complexity" evidence="1">
    <location>
        <begin position="88"/>
        <end position="98"/>
    </location>
</feature>
<keyword evidence="4" id="KW-1185">Reference proteome</keyword>
<feature type="domain" description="Amphi-Trp" evidence="2">
    <location>
        <begin position="127"/>
        <end position="187"/>
    </location>
</feature>
<dbReference type="AlphaFoldDB" id="A0ABD5RQ17"/>
<protein>
    <submittedName>
        <fullName evidence="3">Amphi-Trp domain-containing protein</fullName>
    </submittedName>
</protein>
<organism evidence="3 4">
    <name type="scientific">Halomarina salina</name>
    <dbReference type="NCBI Taxonomy" id="1872699"/>
    <lineage>
        <taxon>Archaea</taxon>
        <taxon>Methanobacteriati</taxon>
        <taxon>Methanobacteriota</taxon>
        <taxon>Stenosarchaea group</taxon>
        <taxon>Halobacteria</taxon>
        <taxon>Halobacteriales</taxon>
        <taxon>Natronomonadaceae</taxon>
        <taxon>Halomarina</taxon>
    </lineage>
</organism>
<reference evidence="3 4" key="1">
    <citation type="journal article" date="2019" name="Int. J. Syst. Evol. Microbiol.">
        <title>The Global Catalogue of Microorganisms (GCM) 10K type strain sequencing project: providing services to taxonomists for standard genome sequencing and annotation.</title>
        <authorList>
            <consortium name="The Broad Institute Genomics Platform"/>
            <consortium name="The Broad Institute Genome Sequencing Center for Infectious Disease"/>
            <person name="Wu L."/>
            <person name="Ma J."/>
        </authorList>
    </citation>
    <scope>NUCLEOTIDE SEQUENCE [LARGE SCALE GENOMIC DNA]</scope>
    <source>
        <strain evidence="3 4">CGMCC 1.12543</strain>
    </source>
</reference>
<gene>
    <name evidence="3" type="ORF">ACFPYI_14205</name>
</gene>
<sequence>MREIETERVVTRNEAAEYLRQFADKLAEEGHQFGGHSTAGEQGRTTGTTTGQSTTEQSAAGQSTSGTTQQSPGRTTDTTRGESNRNESTTGTTGGDVTDSTHDQTADTTQGTSTTDEVATEGVSPQYGKVTFLVGNDSATVNPPEEVTLNVEVGEDSSMMSSGAEKVTFSLHWDKDTVPESDELRIE</sequence>
<feature type="region of interest" description="Disordered" evidence="1">
    <location>
        <begin position="29"/>
        <end position="126"/>
    </location>
</feature>
<dbReference type="EMBL" id="JBHSQH010000001">
    <property type="protein sequence ID" value="MFC5972488.1"/>
    <property type="molecule type" value="Genomic_DNA"/>
</dbReference>
<feature type="compositionally biased region" description="Polar residues" evidence="1">
    <location>
        <begin position="61"/>
        <end position="76"/>
    </location>
</feature>
<dbReference type="Pfam" id="PF20068">
    <property type="entry name" value="Amphi-Trp"/>
    <property type="match status" value="1"/>
</dbReference>
<feature type="compositionally biased region" description="Low complexity" evidence="1">
    <location>
        <begin position="106"/>
        <end position="116"/>
    </location>
</feature>
<name>A0ABD5RQ17_9EURY</name>
<evidence type="ECO:0000313" key="3">
    <source>
        <dbReference type="EMBL" id="MFC5972488.1"/>
    </source>
</evidence>
<dbReference type="RefSeq" id="WP_379751944.1">
    <property type="nucleotide sequence ID" value="NZ_JALLGW010000001.1"/>
</dbReference>
<evidence type="ECO:0000256" key="1">
    <source>
        <dbReference type="SAM" id="MobiDB-lite"/>
    </source>
</evidence>
<dbReference type="Proteomes" id="UP001596099">
    <property type="component" value="Unassembled WGS sequence"/>
</dbReference>
<evidence type="ECO:0000259" key="2">
    <source>
        <dbReference type="Pfam" id="PF20068"/>
    </source>
</evidence>
<dbReference type="InterPro" id="IPR027598">
    <property type="entry name" value="Amphi-Trp_dom"/>
</dbReference>
<comment type="caution">
    <text evidence="3">The sequence shown here is derived from an EMBL/GenBank/DDBJ whole genome shotgun (WGS) entry which is preliminary data.</text>
</comment>